<proteinExistence type="predicted"/>
<evidence type="ECO:0000313" key="2">
    <source>
        <dbReference type="Proteomes" id="UP000014461"/>
    </source>
</evidence>
<dbReference type="Proteomes" id="UP000014461">
    <property type="component" value="Unassembled WGS sequence"/>
</dbReference>
<keyword evidence="1" id="KW-0808">Transferase</keyword>
<dbReference type="SUPFAM" id="SSF53756">
    <property type="entry name" value="UDP-Glycosyltransferase/glycogen phosphorylase"/>
    <property type="match status" value="1"/>
</dbReference>
<evidence type="ECO:0000313" key="1">
    <source>
        <dbReference type="EMBL" id="GAD02691.1"/>
    </source>
</evidence>
<comment type="caution">
    <text evidence="1">The sequence shown here is derived from an EMBL/GenBank/DDBJ whole genome shotgun (WGS) entry which is preliminary data.</text>
</comment>
<protein>
    <submittedName>
        <fullName evidence="1">N-Acetylneuraminate cytidylyltransferase</fullName>
        <ecNumber evidence="1">2.7.7.43</ecNumber>
    </submittedName>
</protein>
<dbReference type="Gene3D" id="3.40.50.11190">
    <property type="match status" value="1"/>
</dbReference>
<dbReference type="Gene3D" id="3.40.50.2000">
    <property type="entry name" value="Glycogen Phosphorylase B"/>
    <property type="match status" value="1"/>
</dbReference>
<dbReference type="EMBL" id="BARX01000019">
    <property type="protein sequence ID" value="GAD02691.1"/>
    <property type="molecule type" value="Genomic_DNA"/>
</dbReference>
<dbReference type="GO" id="GO:0008781">
    <property type="term" value="F:N-acylneuraminate cytidylyltransferase activity"/>
    <property type="evidence" value="ECO:0007669"/>
    <property type="project" value="UniProtKB-EC"/>
</dbReference>
<name>R9PTM7_AGAAL</name>
<dbReference type="RefSeq" id="WP_016402458.1">
    <property type="nucleotide sequence ID" value="NZ_BARX01000019.1"/>
</dbReference>
<dbReference type="STRING" id="1331007.AALB_2771"/>
<accession>R9PTM7</accession>
<sequence length="331" mass="36700">MELWIRLDANPSIGFGHLVRMSALASAATARGWKVKLFTTSRITINLPTSVELNYVDSEQQLLNQSLINKPEWLFIDGYHFTQQQCEIFNRVADQLAHIDDLQQAYQLDSQLLVSPNGEAFKAFYCETFPRAELLLGLPYVLLRSEFEQGFLNYSERKIALVSFGGADVANLSWDAVEALISAGFTDIHLVVTDAMNINLNNTNLAKVTLHRNLSAKEMANLMGRAKIAMGAAGSTMFELASQGVPSVFAIVADNQVTAACELEASGWCLAFDIRVGSAKQQLSDKLDCLLASDLSQMHNFAKQTVDVYGPKRIITAMERISRSNRDIRQV</sequence>
<gene>
    <name evidence="1" type="ORF">AALB_2771</name>
</gene>
<dbReference type="EC" id="2.7.7.43" evidence="1"/>
<dbReference type="AlphaFoldDB" id="R9PTM7"/>
<reference evidence="1" key="1">
    <citation type="journal article" date="2013" name="Genome Announc.">
        <title>Draft Genome Sequence of Agarivorans albus Strain MKT 106T, an Agarolytic Marine Bacterium.</title>
        <authorList>
            <person name="Yasuike M."/>
            <person name="Nakamura Y."/>
            <person name="Kai W."/>
            <person name="Fujiwara A."/>
            <person name="Fukui Y."/>
            <person name="Satomi M."/>
            <person name="Sano M."/>
        </authorList>
    </citation>
    <scope>NUCLEOTIDE SEQUENCE [LARGE SCALE GENOMIC DNA]</scope>
</reference>
<dbReference type="OrthoDB" id="9788924at2"/>
<organism evidence="1 2">
    <name type="scientific">Agarivorans albus MKT 106</name>
    <dbReference type="NCBI Taxonomy" id="1331007"/>
    <lineage>
        <taxon>Bacteria</taxon>
        <taxon>Pseudomonadati</taxon>
        <taxon>Pseudomonadota</taxon>
        <taxon>Gammaproteobacteria</taxon>
        <taxon>Alteromonadales</taxon>
        <taxon>Alteromonadaceae</taxon>
        <taxon>Agarivorans</taxon>
    </lineage>
</organism>
<keyword evidence="1" id="KW-0548">Nucleotidyltransferase</keyword>
<keyword evidence="2" id="KW-1185">Reference proteome</keyword>